<accession>A0A9P0PBT1</accession>
<keyword evidence="11" id="KW-0175">Coiled coil</keyword>
<evidence type="ECO:0000256" key="12">
    <source>
        <dbReference type="ARBA" id="ARBA00023242"/>
    </source>
</evidence>
<dbReference type="InterPro" id="IPR026570">
    <property type="entry name" value="CCDC86"/>
</dbReference>
<comment type="function">
    <text evidence="13">Required for proper chromosome segregation during mitosis and error-free mitotic progression.</text>
</comment>
<keyword evidence="16" id="KW-1185">Reference proteome</keyword>
<gene>
    <name evidence="15" type="ORF">ACAOBT_LOCUS11857</name>
</gene>
<dbReference type="Pfam" id="PF03879">
    <property type="entry name" value="Cgr1"/>
    <property type="match status" value="1"/>
</dbReference>
<evidence type="ECO:0000256" key="6">
    <source>
        <dbReference type="ARBA" id="ARBA00022454"/>
    </source>
</evidence>
<keyword evidence="9" id="KW-0597">Phosphoprotein</keyword>
<evidence type="ECO:0000313" key="16">
    <source>
        <dbReference type="Proteomes" id="UP001152888"/>
    </source>
</evidence>
<evidence type="ECO:0000256" key="13">
    <source>
        <dbReference type="ARBA" id="ARBA00093307"/>
    </source>
</evidence>
<reference evidence="15" key="1">
    <citation type="submission" date="2022-03" db="EMBL/GenBank/DDBJ databases">
        <authorList>
            <person name="Sayadi A."/>
        </authorList>
    </citation>
    <scope>NUCLEOTIDE SEQUENCE</scope>
</reference>
<evidence type="ECO:0000256" key="4">
    <source>
        <dbReference type="ARBA" id="ARBA00007869"/>
    </source>
</evidence>
<feature type="region of interest" description="Disordered" evidence="14">
    <location>
        <begin position="87"/>
        <end position="118"/>
    </location>
</feature>
<evidence type="ECO:0000256" key="2">
    <source>
        <dbReference type="ARBA" id="ARBA00004286"/>
    </source>
</evidence>
<dbReference type="GO" id="GO:0005730">
    <property type="term" value="C:nucleolus"/>
    <property type="evidence" value="ECO:0007669"/>
    <property type="project" value="UniProtKB-SubCell"/>
</dbReference>
<dbReference type="OrthoDB" id="277961at2759"/>
<keyword evidence="12" id="KW-0539">Nucleus</keyword>
<dbReference type="Proteomes" id="UP001152888">
    <property type="component" value="Unassembled WGS sequence"/>
</dbReference>
<evidence type="ECO:0000256" key="9">
    <source>
        <dbReference type="ARBA" id="ARBA00022553"/>
    </source>
</evidence>
<comment type="subcellular location">
    <subcellularLocation>
        <location evidence="2">Chromosome</location>
    </subcellularLocation>
    <subcellularLocation>
        <location evidence="3">Nucleus</location>
        <location evidence="3">Nucleolus</location>
    </subcellularLocation>
</comment>
<sequence length="176" mass="20689">MVDPAGVQKMEDILEVQKTKNIDKISKNTESISKHLDVTPRGKPKSGKIWKSEKKKFSSIIKTKGIRRSFNQKQELKAKLKHVKELSDSIKATKQAEKEMKKQRRRENLKRQQENQKKSEIVQVITNTKKLKKMKKKQLRMIEKRDTTVVANCRREKPSQRKLKRLSIILKNVLTM</sequence>
<keyword evidence="7" id="KW-0690">Ribosome biogenesis</keyword>
<dbReference type="GO" id="GO:0006364">
    <property type="term" value="P:rRNA processing"/>
    <property type="evidence" value="ECO:0007669"/>
    <property type="project" value="UniProtKB-KW"/>
</dbReference>
<evidence type="ECO:0000313" key="15">
    <source>
        <dbReference type="EMBL" id="CAH1975936.1"/>
    </source>
</evidence>
<evidence type="ECO:0000256" key="14">
    <source>
        <dbReference type="SAM" id="MobiDB-lite"/>
    </source>
</evidence>
<keyword evidence="6" id="KW-0158">Chromosome</keyword>
<dbReference type="AlphaFoldDB" id="A0A9P0PBT1"/>
<comment type="caution">
    <text evidence="15">The sequence shown here is derived from an EMBL/GenBank/DDBJ whole genome shotgun (WGS) entry which is preliminary data.</text>
</comment>
<keyword evidence="10" id="KW-0164">Citrullination</keyword>
<feature type="compositionally biased region" description="Basic and acidic residues" evidence="14">
    <location>
        <begin position="109"/>
        <end position="118"/>
    </location>
</feature>
<evidence type="ECO:0000256" key="1">
    <source>
        <dbReference type="ARBA" id="ARBA00004090"/>
    </source>
</evidence>
<evidence type="ECO:0000256" key="11">
    <source>
        <dbReference type="ARBA" id="ARBA00023054"/>
    </source>
</evidence>
<name>A0A9P0PBT1_ACAOB</name>
<dbReference type="GO" id="GO:0005694">
    <property type="term" value="C:chromosome"/>
    <property type="evidence" value="ECO:0007669"/>
    <property type="project" value="UniProtKB-SubCell"/>
</dbReference>
<evidence type="ECO:0000256" key="5">
    <source>
        <dbReference type="ARBA" id="ARBA00016738"/>
    </source>
</evidence>
<dbReference type="PANTHER" id="PTHR13557">
    <property type="entry name" value="COILED-COIL DOMAIN-CONTAINING PROTEIN 86"/>
    <property type="match status" value="1"/>
</dbReference>
<dbReference type="PANTHER" id="PTHR13557:SF1">
    <property type="entry name" value="COILED-COIL DOMAIN-CONTAINING PROTEIN 86"/>
    <property type="match status" value="1"/>
</dbReference>
<evidence type="ECO:0000256" key="7">
    <source>
        <dbReference type="ARBA" id="ARBA00022517"/>
    </source>
</evidence>
<dbReference type="EMBL" id="CAKOFQ010006841">
    <property type="protein sequence ID" value="CAH1975936.1"/>
    <property type="molecule type" value="Genomic_DNA"/>
</dbReference>
<evidence type="ECO:0000256" key="3">
    <source>
        <dbReference type="ARBA" id="ARBA00004604"/>
    </source>
</evidence>
<protein>
    <recommendedName>
        <fullName evidence="5">Coiled-coil domain-containing protein 86</fullName>
    </recommendedName>
</protein>
<evidence type="ECO:0000256" key="8">
    <source>
        <dbReference type="ARBA" id="ARBA00022552"/>
    </source>
</evidence>
<evidence type="ECO:0000256" key="10">
    <source>
        <dbReference type="ARBA" id="ARBA00022934"/>
    </source>
</evidence>
<dbReference type="InterPro" id="IPR005579">
    <property type="entry name" value="Cgr1-like"/>
</dbReference>
<proteinExistence type="inferred from homology"/>
<keyword evidence="8" id="KW-0698">rRNA processing</keyword>
<comment type="similarity">
    <text evidence="4">Belongs to the CGR1 family.</text>
</comment>
<comment type="function">
    <text evidence="1">Involved in nucleolar integrity and required for processing of the pre-rRNA for the 60S ribosome subunit.</text>
</comment>
<organism evidence="15 16">
    <name type="scientific">Acanthoscelides obtectus</name>
    <name type="common">Bean weevil</name>
    <name type="synonym">Bruchus obtectus</name>
    <dbReference type="NCBI Taxonomy" id="200917"/>
    <lineage>
        <taxon>Eukaryota</taxon>
        <taxon>Metazoa</taxon>
        <taxon>Ecdysozoa</taxon>
        <taxon>Arthropoda</taxon>
        <taxon>Hexapoda</taxon>
        <taxon>Insecta</taxon>
        <taxon>Pterygota</taxon>
        <taxon>Neoptera</taxon>
        <taxon>Endopterygota</taxon>
        <taxon>Coleoptera</taxon>
        <taxon>Polyphaga</taxon>
        <taxon>Cucujiformia</taxon>
        <taxon>Chrysomeloidea</taxon>
        <taxon>Chrysomelidae</taxon>
        <taxon>Bruchinae</taxon>
        <taxon>Bruchini</taxon>
        <taxon>Acanthoscelides</taxon>
    </lineage>
</organism>